<keyword evidence="3" id="KW-0256">Endoplasmic reticulum</keyword>
<dbReference type="GO" id="GO:0015031">
    <property type="term" value="P:protein transport"/>
    <property type="evidence" value="ECO:0007669"/>
    <property type="project" value="UniProtKB-KW"/>
</dbReference>
<feature type="domain" description="Sec39" evidence="5">
    <location>
        <begin position="233"/>
        <end position="485"/>
    </location>
</feature>
<gene>
    <name evidence="6" type="ORF">BN1211_1555</name>
</gene>
<evidence type="ECO:0000256" key="1">
    <source>
        <dbReference type="ARBA" id="ARBA00004240"/>
    </source>
</evidence>
<dbReference type="InterPro" id="IPR013244">
    <property type="entry name" value="Sec39_domain"/>
</dbReference>
<evidence type="ECO:0000259" key="5">
    <source>
        <dbReference type="Pfam" id="PF08314"/>
    </source>
</evidence>
<dbReference type="PANTHER" id="PTHR40787">
    <property type="entry name" value="SECRETED PROTEIN"/>
    <property type="match status" value="1"/>
</dbReference>
<keyword evidence="2" id="KW-0813">Transport</keyword>
<dbReference type="Pfam" id="PF08314">
    <property type="entry name" value="Sec39"/>
    <property type="match status" value="2"/>
</dbReference>
<evidence type="ECO:0000256" key="2">
    <source>
        <dbReference type="ARBA" id="ARBA00022448"/>
    </source>
</evidence>
<dbReference type="GO" id="GO:0005783">
    <property type="term" value="C:endoplasmic reticulum"/>
    <property type="evidence" value="ECO:0007669"/>
    <property type="project" value="UniProtKB-SubCell"/>
</dbReference>
<organism evidence="6 7">
    <name type="scientific">Cyberlindnera jadinii (strain ATCC 18201 / CBS 1600 / BCRC 20928 / JCM 3617 / NBRC 0987 / NRRL Y-1542)</name>
    <name type="common">Torula yeast</name>
    <name type="synonym">Candida utilis</name>
    <dbReference type="NCBI Taxonomy" id="983966"/>
    <lineage>
        <taxon>Eukaryota</taxon>
        <taxon>Fungi</taxon>
        <taxon>Dikarya</taxon>
        <taxon>Ascomycota</taxon>
        <taxon>Saccharomycotina</taxon>
        <taxon>Saccharomycetes</taxon>
        <taxon>Phaffomycetales</taxon>
        <taxon>Phaffomycetaceae</taxon>
        <taxon>Cyberlindnera</taxon>
    </lineage>
</organism>
<protein>
    <recommendedName>
        <fullName evidence="5">Sec39 domain-containing protein</fullName>
    </recommendedName>
</protein>
<evidence type="ECO:0000313" key="7">
    <source>
        <dbReference type="Proteomes" id="UP000038830"/>
    </source>
</evidence>
<dbReference type="PANTHER" id="PTHR40787:SF3">
    <property type="entry name" value="PROTEIN TRANSPORT PROTEIN SEC39"/>
    <property type="match status" value="1"/>
</dbReference>
<evidence type="ECO:0000256" key="4">
    <source>
        <dbReference type="ARBA" id="ARBA00022927"/>
    </source>
</evidence>
<name>A0A0H5C119_CYBJN</name>
<evidence type="ECO:0000256" key="3">
    <source>
        <dbReference type="ARBA" id="ARBA00022824"/>
    </source>
</evidence>
<keyword evidence="4" id="KW-0653">Protein transport</keyword>
<reference evidence="7" key="1">
    <citation type="journal article" date="2015" name="J. Biotechnol.">
        <title>The structure of the Cyberlindnera jadinii genome and its relation to Candida utilis analyzed by the occurrence of single nucleotide polymorphisms.</title>
        <authorList>
            <person name="Rupp O."/>
            <person name="Brinkrolf K."/>
            <person name="Buerth C."/>
            <person name="Kunigo M."/>
            <person name="Schneider J."/>
            <person name="Jaenicke S."/>
            <person name="Goesmann A."/>
            <person name="Puehler A."/>
            <person name="Jaeger K.-E."/>
            <person name="Ernst J.F."/>
        </authorList>
    </citation>
    <scope>NUCLEOTIDE SEQUENCE [LARGE SCALE GENOMIC DNA]</scope>
    <source>
        <strain evidence="7">ATCC 18201 / CBS 1600 / BCRC 20928 / JCM 3617 / NBRC 0987 / NRRL Y-1542</strain>
    </source>
</reference>
<proteinExistence type="predicted"/>
<evidence type="ECO:0000313" key="6">
    <source>
        <dbReference type="EMBL" id="CEP21458.1"/>
    </source>
</evidence>
<dbReference type="GO" id="GO:0006890">
    <property type="term" value="P:retrograde vesicle-mediated transport, Golgi to endoplasmic reticulum"/>
    <property type="evidence" value="ECO:0007669"/>
    <property type="project" value="InterPro"/>
</dbReference>
<comment type="subcellular location">
    <subcellularLocation>
        <location evidence="1">Endoplasmic reticulum</location>
    </subcellularLocation>
</comment>
<dbReference type="EMBL" id="CDQK01000002">
    <property type="protein sequence ID" value="CEP21458.1"/>
    <property type="molecule type" value="Genomic_DNA"/>
</dbReference>
<dbReference type="Proteomes" id="UP000038830">
    <property type="component" value="Unassembled WGS sequence"/>
</dbReference>
<dbReference type="AlphaFoldDB" id="A0A0H5C119"/>
<sequence length="545" mass="62186">MISFIKSRARKLDASSLLDFEDVLLHSVKKDTQFSQWNSAVLVPLHYLRSITTAEDISLSQFEELKTEERVELILETLRITGTQQLQPQFITYLTSLDRDILLKLIHPVVDHDELILLNQVISLLFSEVEHKDDAISAILEVFYNFNSPDSRILDSIYSTLNVMKMSTANGSVERALHIVKSTMEFPLKYETLGDLEKISNDYKLQLSKFESITDSASRMEMRQLLAHFNLLKQAIFPDLDSTSTKRLILDKLLSLKLYDDLDVEASDEPIIIQHFWDCFKTATNGSKDRGELFNAYQSLKIITPRSNQVEKLLTFVDAVDKLFHYSIYFKRGTPFKPVDLLTVDVRELVQKILELNDGAYTDPDGLHHLLTQLSHGLPESSFPSKEELRCFCIDSSLAHGDFDYAYDLASSTIMSSSEVLQSEHWYTWFQVAKYVSPEWLETEIPESIIEKQLSLLSQVLLICPIQHSQVVITQWKSLDMDLALREETLPVLDNQPQQPQSRSLESRLARALSSTANEIMQEGNGAPIKNLLSNGLGWMKNSIG</sequence>
<accession>A0A0H5C119</accession>
<feature type="domain" description="Sec39" evidence="5">
    <location>
        <begin position="2"/>
        <end position="78"/>
    </location>
</feature>